<name>A0AAD4IWN3_PERFH</name>
<sequence>MPAILMVGLLLIISLDSTVGEVGVCNGRLGKKLPPPSKVISLYKQNNIKRMRLYDPHPPTLDALCGSGIELMLGVPDADLPILADCLDNARSWVQGNITSYPDVSFRHIAVGNEIEADSEFAPFVLPAMQNLYDAVCEAGHGNRIRVSTSVKTDLIENSYPPKNGEFKCDAVPYIKPILEFLKETRSPLLVSVYPYFAYIGDRVNINLSYALLEPNSGVNADGVYYDNLFYAIYDAMDAAVEKLVGPSEGEVERLGDESSGMGRMVASETGWSSKNRSENGSRPLSAGDESPAATVENAKKYNNNLMRIVKKGTPRRPGRPIETYIFAMFDENEKPGNEEERHFGIFDADGKPKYPLCFT</sequence>
<dbReference type="AlphaFoldDB" id="A0AAD4IWN3"/>
<evidence type="ECO:0000256" key="6">
    <source>
        <dbReference type="SAM" id="SignalP"/>
    </source>
</evidence>
<keyword evidence="2" id="KW-0378">Hydrolase</keyword>
<dbReference type="FunFam" id="3.20.20.80:FF:000010">
    <property type="entry name" value="glucan endo-1,3-beta-glucosidase, basic"/>
    <property type="match status" value="1"/>
</dbReference>
<dbReference type="Proteomes" id="UP001190926">
    <property type="component" value="Unassembled WGS sequence"/>
</dbReference>
<feature type="signal peptide" evidence="6">
    <location>
        <begin position="1"/>
        <end position="20"/>
    </location>
</feature>
<evidence type="ECO:0000256" key="5">
    <source>
        <dbReference type="SAM" id="MobiDB-lite"/>
    </source>
</evidence>
<keyword evidence="3" id="KW-0326">Glycosidase</keyword>
<feature type="chain" id="PRO_5041948336" description="Glucan endo-1,3-beta-D-glucosidase" evidence="6">
    <location>
        <begin position="21"/>
        <end position="360"/>
    </location>
</feature>
<comment type="caution">
    <text evidence="7">The sequence shown here is derived from an EMBL/GenBank/DDBJ whole genome shotgun (WGS) entry which is preliminary data.</text>
</comment>
<protein>
    <recommendedName>
        <fullName evidence="9">Glucan endo-1,3-beta-D-glucosidase</fullName>
    </recommendedName>
</protein>
<keyword evidence="6" id="KW-0732">Signal</keyword>
<evidence type="ECO:0000256" key="4">
    <source>
        <dbReference type="RuleBase" id="RU004335"/>
    </source>
</evidence>
<keyword evidence="8" id="KW-1185">Reference proteome</keyword>
<dbReference type="PANTHER" id="PTHR32227">
    <property type="entry name" value="GLUCAN ENDO-1,3-BETA-GLUCOSIDASE BG1-RELATED-RELATED"/>
    <property type="match status" value="1"/>
</dbReference>
<evidence type="ECO:0000313" key="7">
    <source>
        <dbReference type="EMBL" id="KAH6822958.1"/>
    </source>
</evidence>
<feature type="region of interest" description="Disordered" evidence="5">
    <location>
        <begin position="251"/>
        <end position="294"/>
    </location>
</feature>
<evidence type="ECO:0008006" key="9">
    <source>
        <dbReference type="Google" id="ProtNLM"/>
    </source>
</evidence>
<evidence type="ECO:0000256" key="1">
    <source>
        <dbReference type="ARBA" id="ARBA00008773"/>
    </source>
</evidence>
<dbReference type="InterPro" id="IPR044965">
    <property type="entry name" value="Glyco_hydro_17_plant"/>
</dbReference>
<dbReference type="EMBL" id="SDAM02001101">
    <property type="protein sequence ID" value="KAH6822958.1"/>
    <property type="molecule type" value="Genomic_DNA"/>
</dbReference>
<dbReference type="InterPro" id="IPR017853">
    <property type="entry name" value="GH"/>
</dbReference>
<dbReference type="InterPro" id="IPR000490">
    <property type="entry name" value="Glyco_hydro_17"/>
</dbReference>
<organism evidence="7 8">
    <name type="scientific">Perilla frutescens var. hirtella</name>
    <name type="common">Perilla citriodora</name>
    <name type="synonym">Perilla setoyensis</name>
    <dbReference type="NCBI Taxonomy" id="608512"/>
    <lineage>
        <taxon>Eukaryota</taxon>
        <taxon>Viridiplantae</taxon>
        <taxon>Streptophyta</taxon>
        <taxon>Embryophyta</taxon>
        <taxon>Tracheophyta</taxon>
        <taxon>Spermatophyta</taxon>
        <taxon>Magnoliopsida</taxon>
        <taxon>eudicotyledons</taxon>
        <taxon>Gunneridae</taxon>
        <taxon>Pentapetalae</taxon>
        <taxon>asterids</taxon>
        <taxon>lamiids</taxon>
        <taxon>Lamiales</taxon>
        <taxon>Lamiaceae</taxon>
        <taxon>Nepetoideae</taxon>
        <taxon>Elsholtzieae</taxon>
        <taxon>Perilla</taxon>
    </lineage>
</organism>
<evidence type="ECO:0000256" key="3">
    <source>
        <dbReference type="ARBA" id="ARBA00023295"/>
    </source>
</evidence>
<dbReference type="Pfam" id="PF00332">
    <property type="entry name" value="Glyco_hydro_17"/>
    <property type="match status" value="1"/>
</dbReference>
<proteinExistence type="inferred from homology"/>
<dbReference type="GO" id="GO:0005975">
    <property type="term" value="P:carbohydrate metabolic process"/>
    <property type="evidence" value="ECO:0007669"/>
    <property type="project" value="InterPro"/>
</dbReference>
<comment type="similarity">
    <text evidence="1 4">Belongs to the glycosyl hydrolase 17 family.</text>
</comment>
<feature type="compositionally biased region" description="Polar residues" evidence="5">
    <location>
        <begin position="270"/>
        <end position="283"/>
    </location>
</feature>
<reference evidence="7 8" key="1">
    <citation type="journal article" date="2021" name="Nat. Commun.">
        <title>Incipient diploidization of the medicinal plant Perilla within 10,000 years.</title>
        <authorList>
            <person name="Zhang Y."/>
            <person name="Shen Q."/>
            <person name="Leng L."/>
            <person name="Zhang D."/>
            <person name="Chen S."/>
            <person name="Shi Y."/>
            <person name="Ning Z."/>
            <person name="Chen S."/>
        </authorList>
    </citation>
    <scope>NUCLEOTIDE SEQUENCE [LARGE SCALE GENOMIC DNA]</scope>
    <source>
        <strain evidence="8">cv. PC099</strain>
    </source>
</reference>
<accession>A0AAD4IWN3</accession>
<dbReference type="GO" id="GO:0004553">
    <property type="term" value="F:hydrolase activity, hydrolyzing O-glycosyl compounds"/>
    <property type="evidence" value="ECO:0007669"/>
    <property type="project" value="InterPro"/>
</dbReference>
<evidence type="ECO:0000256" key="2">
    <source>
        <dbReference type="ARBA" id="ARBA00022801"/>
    </source>
</evidence>
<dbReference type="SUPFAM" id="SSF51445">
    <property type="entry name" value="(Trans)glycosidases"/>
    <property type="match status" value="1"/>
</dbReference>
<dbReference type="Gene3D" id="3.20.20.80">
    <property type="entry name" value="Glycosidases"/>
    <property type="match status" value="1"/>
</dbReference>
<gene>
    <name evidence="7" type="ORF">C2S53_006297</name>
</gene>
<evidence type="ECO:0000313" key="8">
    <source>
        <dbReference type="Proteomes" id="UP001190926"/>
    </source>
</evidence>